<dbReference type="Gene3D" id="3.40.50.720">
    <property type="entry name" value="NAD(P)-binding Rossmann-like Domain"/>
    <property type="match status" value="1"/>
</dbReference>
<evidence type="ECO:0000256" key="2">
    <source>
        <dbReference type="ARBA" id="ARBA00023002"/>
    </source>
</evidence>
<evidence type="ECO:0000313" key="4">
    <source>
        <dbReference type="Proteomes" id="UP000705983"/>
    </source>
</evidence>
<dbReference type="EMBL" id="JAFFJS010000002">
    <property type="protein sequence ID" value="MBM9433032.1"/>
    <property type="molecule type" value="Genomic_DNA"/>
</dbReference>
<comment type="caution">
    <text evidence="3">The sequence shown here is derived from an EMBL/GenBank/DDBJ whole genome shotgun (WGS) entry which is preliminary data.</text>
</comment>
<reference evidence="4" key="1">
    <citation type="submission" date="2021-02" db="EMBL/GenBank/DDBJ databases">
        <title>Leucobacter sp. CX169.</title>
        <authorList>
            <person name="Cheng Y."/>
        </authorList>
    </citation>
    <scope>NUCLEOTIDE SEQUENCE [LARGE SCALE GENOMIC DNA]</scope>
    <source>
        <strain evidence="4">JY899</strain>
    </source>
</reference>
<dbReference type="RefSeq" id="WP_187996357.1">
    <property type="nucleotide sequence ID" value="NZ_JACEXG010000002.1"/>
</dbReference>
<dbReference type="InterPro" id="IPR036291">
    <property type="entry name" value="NAD(P)-bd_dom_sf"/>
</dbReference>
<dbReference type="Proteomes" id="UP000705983">
    <property type="component" value="Unassembled WGS sequence"/>
</dbReference>
<keyword evidence="2" id="KW-0560">Oxidoreductase</keyword>
<dbReference type="PANTHER" id="PTHR42901:SF1">
    <property type="entry name" value="ALCOHOL DEHYDROGENASE"/>
    <property type="match status" value="1"/>
</dbReference>
<evidence type="ECO:0000256" key="1">
    <source>
        <dbReference type="ARBA" id="ARBA00006484"/>
    </source>
</evidence>
<dbReference type="InterPro" id="IPR002347">
    <property type="entry name" value="SDR_fam"/>
</dbReference>
<comment type="similarity">
    <text evidence="1">Belongs to the short-chain dehydrogenases/reductases (SDR) family.</text>
</comment>
<evidence type="ECO:0000313" key="3">
    <source>
        <dbReference type="EMBL" id="MBM9433032.1"/>
    </source>
</evidence>
<gene>
    <name evidence="3" type="ORF">JVW63_04865</name>
</gene>
<accession>A0ABS2TEG9</accession>
<keyword evidence="4" id="KW-1185">Reference proteome</keyword>
<dbReference type="Pfam" id="PF00106">
    <property type="entry name" value="adh_short"/>
    <property type="match status" value="1"/>
</dbReference>
<dbReference type="SUPFAM" id="SSF51735">
    <property type="entry name" value="NAD(P)-binding Rossmann-fold domains"/>
    <property type="match status" value="1"/>
</dbReference>
<dbReference type="PANTHER" id="PTHR42901">
    <property type="entry name" value="ALCOHOL DEHYDROGENASE"/>
    <property type="match status" value="1"/>
</dbReference>
<sequence>MTKRVLVTGASTGIGAATVRRARRSGWEVLATARRADRLAALAEETGCDWFAADLTKADDVAALAEKAASLGIDALVNNAGGARGTDRIEDGDVADWQAMFDMNVLATLRLTQAIIPHFRERGHGSLLFLTSTAAHGTYPGGGGYTAAKHAERMLPNTLRLELVGEPIRIIEIAPGMVKTEEFSLNRLGSAEAAEKVYEGVAEPLVGDDVAEAIMWTLELPEHVNIDTLTIRPVAQASNTVVARG</sequence>
<organism evidence="3 4">
    <name type="scientific">Flaviflexus equikiangi</name>
    <dbReference type="NCBI Taxonomy" id="2758573"/>
    <lineage>
        <taxon>Bacteria</taxon>
        <taxon>Bacillati</taxon>
        <taxon>Actinomycetota</taxon>
        <taxon>Actinomycetes</taxon>
        <taxon>Actinomycetales</taxon>
        <taxon>Actinomycetaceae</taxon>
        <taxon>Flaviflexus</taxon>
    </lineage>
</organism>
<name>A0ABS2TEG9_9ACTO</name>
<dbReference type="PRINTS" id="PR00081">
    <property type="entry name" value="GDHRDH"/>
</dbReference>
<protein>
    <submittedName>
        <fullName evidence="3">SDR family oxidoreductase</fullName>
    </submittedName>
</protein>
<proteinExistence type="inferred from homology"/>